<comment type="catalytic activity">
    <reaction evidence="12">
        <text>(R)-5-phosphomevalonate + ATP = (R)-5-diphosphomevalonate + ADP</text>
        <dbReference type="Rhea" id="RHEA:16341"/>
        <dbReference type="ChEBI" id="CHEBI:30616"/>
        <dbReference type="ChEBI" id="CHEBI:57557"/>
        <dbReference type="ChEBI" id="CHEBI:58146"/>
        <dbReference type="ChEBI" id="CHEBI:456216"/>
        <dbReference type="EC" id="2.7.4.2"/>
    </reaction>
    <physiologicalReaction direction="left-to-right" evidence="12">
        <dbReference type="Rhea" id="RHEA:16342"/>
    </physiologicalReaction>
</comment>
<reference evidence="15" key="1">
    <citation type="submission" date="2013-12" db="EMBL/GenBank/DDBJ databases">
        <authorList>
            <person name="Genoscope - CEA"/>
        </authorList>
    </citation>
    <scope>NUCLEOTIDE SEQUENCE</scope>
    <source>
        <strain evidence="15">CBS 1993</strain>
    </source>
</reference>
<dbReference type="HOGENOM" id="CLU_022059_1_0_1"/>
<dbReference type="GO" id="GO:0010142">
    <property type="term" value="P:farnesyl diphosphate biosynthetic process, mevalonate pathway"/>
    <property type="evidence" value="ECO:0007669"/>
    <property type="project" value="EnsemblFungi"/>
</dbReference>
<dbReference type="GO" id="GO:0005524">
    <property type="term" value="F:ATP binding"/>
    <property type="evidence" value="ECO:0007669"/>
    <property type="project" value="UniProtKB-UniRule"/>
</dbReference>
<dbReference type="AlphaFoldDB" id="W6MFH8"/>
<dbReference type="GO" id="GO:0019287">
    <property type="term" value="P:isopentenyl diphosphate biosynthetic process, mevalonate pathway"/>
    <property type="evidence" value="ECO:0007669"/>
    <property type="project" value="UniProtKB-UniRule"/>
</dbReference>
<keyword evidence="9 13" id="KW-0752">Steroid biosynthesis</keyword>
<evidence type="ECO:0000256" key="9">
    <source>
        <dbReference type="ARBA" id="ARBA00022955"/>
    </source>
</evidence>
<evidence type="ECO:0000313" key="15">
    <source>
        <dbReference type="EMBL" id="CDK24088.1"/>
    </source>
</evidence>
<evidence type="ECO:0000259" key="14">
    <source>
        <dbReference type="Pfam" id="PF00288"/>
    </source>
</evidence>
<dbReference type="Gene3D" id="3.30.230.10">
    <property type="match status" value="1"/>
</dbReference>
<keyword evidence="10 13" id="KW-0443">Lipid metabolism</keyword>
<evidence type="ECO:0000256" key="13">
    <source>
        <dbReference type="PIRNR" id="PIRNR017288"/>
    </source>
</evidence>
<dbReference type="STRING" id="1382522.W6MFH8"/>
<keyword evidence="11 13" id="KW-0753">Steroid metabolism</keyword>
<feature type="domain" description="GHMP kinase N-terminal" evidence="14">
    <location>
        <begin position="145"/>
        <end position="210"/>
    </location>
</feature>
<dbReference type="SUPFAM" id="SSF54211">
    <property type="entry name" value="Ribosomal protein S5 domain 2-like"/>
    <property type="match status" value="1"/>
</dbReference>
<dbReference type="InterPro" id="IPR035102">
    <property type="entry name" value="Phosphomevalonate_kinase"/>
</dbReference>
<dbReference type="OrthoDB" id="10262935at2759"/>
<keyword evidence="7 13" id="KW-0418">Kinase</keyword>
<dbReference type="PANTHER" id="PTHR31814:SF2">
    <property type="entry name" value="PHOSPHOMEVALONATE KINASE"/>
    <property type="match status" value="1"/>
</dbReference>
<keyword evidence="6" id="KW-0547">Nucleotide-binding</keyword>
<dbReference type="GeneID" id="34517494"/>
<reference evidence="15" key="2">
    <citation type="submission" date="2014-02" db="EMBL/GenBank/DDBJ databases">
        <title>Complete DNA sequence of /Kuraishia capsulata/ illustrates novel genomic features among budding yeasts (/Saccharomycotina/).</title>
        <authorList>
            <person name="Morales L."/>
            <person name="Noel B."/>
            <person name="Porcel B."/>
            <person name="Marcet-Houben M."/>
            <person name="Hullo M-F."/>
            <person name="Sacerdot C."/>
            <person name="Tekaia F."/>
            <person name="Leh-Louis V."/>
            <person name="Despons L."/>
            <person name="Khanna V."/>
            <person name="Aury J-M."/>
            <person name="Barbe V."/>
            <person name="Couloux A."/>
            <person name="Labadie K."/>
            <person name="Pelletier E."/>
            <person name="Souciet J-L."/>
            <person name="Boekhout T."/>
            <person name="Gabaldon T."/>
            <person name="Wincker P."/>
            <person name="Dujon B."/>
        </authorList>
    </citation>
    <scope>NUCLEOTIDE SEQUENCE</scope>
    <source>
        <strain evidence="15">CBS 1993</strain>
    </source>
</reference>
<keyword evidence="4 13" id="KW-0444">Lipid biosynthesis</keyword>
<dbReference type="PANTHER" id="PTHR31814">
    <property type="match status" value="1"/>
</dbReference>
<dbReference type="GO" id="GO:0006696">
    <property type="term" value="P:ergosterol biosynthetic process"/>
    <property type="evidence" value="ECO:0007669"/>
    <property type="project" value="EnsemblFungi"/>
</dbReference>
<dbReference type="GO" id="GO:0031388">
    <property type="term" value="P:organic acid phosphorylation"/>
    <property type="evidence" value="ECO:0007669"/>
    <property type="project" value="EnsemblFungi"/>
</dbReference>
<dbReference type="InterPro" id="IPR014721">
    <property type="entry name" value="Ribsml_uS5_D2-typ_fold_subgr"/>
</dbReference>
<keyword evidence="5 13" id="KW-0808">Transferase</keyword>
<dbReference type="Proteomes" id="UP000019384">
    <property type="component" value="Unassembled WGS sequence"/>
</dbReference>
<dbReference type="GO" id="GO:0005777">
    <property type="term" value="C:peroxisome"/>
    <property type="evidence" value="ECO:0007669"/>
    <property type="project" value="TreeGrafter"/>
</dbReference>
<dbReference type="RefSeq" id="XP_022456106.1">
    <property type="nucleotide sequence ID" value="XM_022604548.1"/>
</dbReference>
<comment type="similarity">
    <text evidence="2 13">Belongs to the GHMP kinase family. Mevalonate kinase subfamily.</text>
</comment>
<dbReference type="EMBL" id="HG793125">
    <property type="protein sequence ID" value="CDK24088.1"/>
    <property type="molecule type" value="Genomic_DNA"/>
</dbReference>
<dbReference type="InterPro" id="IPR016005">
    <property type="entry name" value="Erg8"/>
</dbReference>
<dbReference type="Pfam" id="PF00288">
    <property type="entry name" value="GHMP_kinases_N"/>
    <property type="match status" value="1"/>
</dbReference>
<organism evidence="15 16">
    <name type="scientific">Kuraishia capsulata CBS 1993</name>
    <dbReference type="NCBI Taxonomy" id="1382522"/>
    <lineage>
        <taxon>Eukaryota</taxon>
        <taxon>Fungi</taxon>
        <taxon>Dikarya</taxon>
        <taxon>Ascomycota</taxon>
        <taxon>Saccharomycotina</taxon>
        <taxon>Pichiomycetes</taxon>
        <taxon>Pichiales</taxon>
        <taxon>Pichiaceae</taxon>
        <taxon>Kuraishia</taxon>
    </lineage>
</organism>
<evidence type="ECO:0000256" key="6">
    <source>
        <dbReference type="ARBA" id="ARBA00022741"/>
    </source>
</evidence>
<dbReference type="InterPro" id="IPR020568">
    <property type="entry name" value="Ribosomal_Su5_D2-typ_SF"/>
</dbReference>
<evidence type="ECO:0000256" key="11">
    <source>
        <dbReference type="ARBA" id="ARBA00023221"/>
    </source>
</evidence>
<evidence type="ECO:0000256" key="5">
    <source>
        <dbReference type="ARBA" id="ARBA00022679"/>
    </source>
</evidence>
<evidence type="ECO:0000313" key="16">
    <source>
        <dbReference type="Proteomes" id="UP000019384"/>
    </source>
</evidence>
<dbReference type="GO" id="GO:0004631">
    <property type="term" value="F:phosphomevalonate kinase activity"/>
    <property type="evidence" value="ECO:0007669"/>
    <property type="project" value="UniProtKB-UniRule"/>
</dbReference>
<evidence type="ECO:0000256" key="12">
    <source>
        <dbReference type="ARBA" id="ARBA00029326"/>
    </source>
</evidence>
<name>W6MFH8_9ASCO</name>
<dbReference type="UniPathway" id="UPA00057">
    <property type="reaction ID" value="UER00099"/>
</dbReference>
<comment type="pathway">
    <text evidence="1 13">Isoprenoid biosynthesis; isopentenyl diphosphate biosynthesis via mevalonate pathway; isopentenyl diphosphate from (R)-mevalonate: step 2/3.</text>
</comment>
<gene>
    <name evidence="15" type="ORF">KUCA_T00000048001</name>
</gene>
<dbReference type="EC" id="2.7.4.2" evidence="3 13"/>
<evidence type="ECO:0000256" key="8">
    <source>
        <dbReference type="ARBA" id="ARBA00022840"/>
    </source>
</evidence>
<evidence type="ECO:0000256" key="7">
    <source>
        <dbReference type="ARBA" id="ARBA00022777"/>
    </source>
</evidence>
<evidence type="ECO:0000256" key="2">
    <source>
        <dbReference type="ARBA" id="ARBA00006495"/>
    </source>
</evidence>
<proteinExistence type="inferred from homology"/>
<sequence>MSRVFSAPSKALLAGGYLVLDPAYSSFVTALSARMYAVTSVEEANEASVIRVESPQFESGSWEYSFRIDDSQIPLVITEKNSKRNPFAEATVHTLVNYVKPTQNYRIKVTIFSDSEYHTQDGTRLESSTNGSKKFHWHTKPIDQVPKTGLGSSAGLVTVLTTALLSIYVPNFKCNDERSLLQIHNVAQIAHCIAQKKVGSGFDVAAATYGSIVYRRFEPAIITQLVSESHLLSLEDYHRELRKVVLDTDWHFVTEKCSLPKGIRILMGDVAGGSETPKMVSQVLAWRSQKPEYSHEVWTSLNTANMALVDSLQNLKLLSESDPHAYSELISALQTYNVAQIKNLASFSVDYAARFELIINIVHSIENIRHWMRVMTRESGASIEPSEQTILLNNCNTVKGVLGGVVPGAGGYDAICLIVAASSISSIIESTKGSGESSNLDLSSINKHQFDRVSWLDLTEQQDGVLEENLEDFKGLL</sequence>
<evidence type="ECO:0000256" key="1">
    <source>
        <dbReference type="ARBA" id="ARBA00005017"/>
    </source>
</evidence>
<dbReference type="PIRSF" id="PIRSF017288">
    <property type="entry name" value="PMK_GHMP_euk"/>
    <property type="match status" value="1"/>
</dbReference>
<keyword evidence="8" id="KW-0067">ATP-binding</keyword>
<keyword evidence="16" id="KW-1185">Reference proteome</keyword>
<dbReference type="InterPro" id="IPR006204">
    <property type="entry name" value="GHMP_kinase_N_dom"/>
</dbReference>
<evidence type="ECO:0000256" key="3">
    <source>
        <dbReference type="ARBA" id="ARBA00012958"/>
    </source>
</evidence>
<evidence type="ECO:0000256" key="4">
    <source>
        <dbReference type="ARBA" id="ARBA00022516"/>
    </source>
</evidence>
<protein>
    <recommendedName>
        <fullName evidence="3 13">Phosphomevalonate kinase</fullName>
        <ecNumber evidence="3 13">2.7.4.2</ecNumber>
    </recommendedName>
</protein>
<evidence type="ECO:0000256" key="10">
    <source>
        <dbReference type="ARBA" id="ARBA00023098"/>
    </source>
</evidence>
<accession>W6MFH8</accession>